<evidence type="ECO:0000256" key="1">
    <source>
        <dbReference type="ARBA" id="ARBA00022690"/>
    </source>
</evidence>
<feature type="chain" id="PRO_5043819075" description="TIL domain-containing protein" evidence="3">
    <location>
        <begin position="19"/>
        <end position="457"/>
    </location>
</feature>
<evidence type="ECO:0000256" key="2">
    <source>
        <dbReference type="ARBA" id="ARBA00023157"/>
    </source>
</evidence>
<dbReference type="Pfam" id="PF01826">
    <property type="entry name" value="TIL"/>
    <property type="match status" value="5"/>
</dbReference>
<gene>
    <name evidence="5" type="ORF">PARMNEM_LOCUS8132</name>
</gene>
<proteinExistence type="predicted"/>
<feature type="signal peptide" evidence="3">
    <location>
        <begin position="1"/>
        <end position="18"/>
    </location>
</feature>
<name>A0AAV1KZR0_9NEOP</name>
<feature type="domain" description="TIL" evidence="4">
    <location>
        <begin position="258"/>
        <end position="313"/>
    </location>
</feature>
<protein>
    <recommendedName>
        <fullName evidence="4">TIL domain-containing protein</fullName>
    </recommendedName>
</protein>
<evidence type="ECO:0000259" key="4">
    <source>
        <dbReference type="Pfam" id="PF01826"/>
    </source>
</evidence>
<feature type="domain" description="TIL" evidence="4">
    <location>
        <begin position="379"/>
        <end position="431"/>
    </location>
</feature>
<dbReference type="InterPro" id="IPR051368">
    <property type="entry name" value="SerProtInhib-TIL_Domain"/>
</dbReference>
<dbReference type="EMBL" id="CAVLGL010000081">
    <property type="protein sequence ID" value="CAK1587287.1"/>
    <property type="molecule type" value="Genomic_DNA"/>
</dbReference>
<keyword evidence="3" id="KW-0732">Signal</keyword>
<comment type="caution">
    <text evidence="5">The sequence shown here is derived from an EMBL/GenBank/DDBJ whole genome shotgun (WGS) entry which is preliminary data.</text>
</comment>
<dbReference type="SUPFAM" id="SSF57567">
    <property type="entry name" value="Serine protease inhibitors"/>
    <property type="match status" value="5"/>
</dbReference>
<dbReference type="InterPro" id="IPR036084">
    <property type="entry name" value="Ser_inhib-like_sf"/>
</dbReference>
<evidence type="ECO:0000256" key="3">
    <source>
        <dbReference type="SAM" id="SignalP"/>
    </source>
</evidence>
<sequence length="457" mass="50875">MLWVSVLIFIFFCGTTSGYYVANDECPNNEEYLTCGSACPLNCTNQEPVACTKNCVAGCFCKPGFLRNKYGACVLVEECFENDYVCGENEEYKSCGSACPRTCSQPEPEACIQVCKEGCFCKSGYCRDGSTNKCIKEDEFPKNIVNTIKTVNHIYAEDLPLYMSFKSSDTNIALTKINSDLDHIADWCDQNNLVLNSIKSKYKLLGTYNEINTILTFKPQINIKSNPLEHVLGARNLDLVMNGRLRIEGHVQETMHECPPNEEYLTCGSACPLNCTNQYDEPVACTANCVAGCFCKPGFLRNKYGACVPVEKCFENDYVCGENEEYNSCGSACPRICSQPEPEACILVCREGCFCKSGYCRDKSTNKCVKEDECSENRCPKNEVYDMCNAGCQPSCNNSSPICTSICLAGCICSPGLMRNADGHCVSVDKCFETGPYNSYLYNYLNAIYRLLYLSYY</sequence>
<feature type="domain" description="TIL" evidence="4">
    <location>
        <begin position="320"/>
        <end position="374"/>
    </location>
</feature>
<evidence type="ECO:0000313" key="5">
    <source>
        <dbReference type="EMBL" id="CAK1587287.1"/>
    </source>
</evidence>
<reference evidence="5 6" key="1">
    <citation type="submission" date="2023-11" db="EMBL/GenBank/DDBJ databases">
        <authorList>
            <person name="Hedman E."/>
            <person name="Englund M."/>
            <person name="Stromberg M."/>
            <person name="Nyberg Akerstrom W."/>
            <person name="Nylinder S."/>
            <person name="Jareborg N."/>
            <person name="Kallberg Y."/>
            <person name="Kronander E."/>
        </authorList>
    </citation>
    <scope>NUCLEOTIDE SEQUENCE [LARGE SCALE GENOMIC DNA]</scope>
</reference>
<accession>A0AAV1KZR0</accession>
<dbReference type="AlphaFoldDB" id="A0AAV1KZR0"/>
<keyword evidence="2" id="KW-1015">Disulfide bond</keyword>
<dbReference type="PANTHER" id="PTHR23259:SF70">
    <property type="entry name" value="ACCESSORY GLAND PROTEIN ACP62F-RELATED"/>
    <property type="match status" value="1"/>
</dbReference>
<dbReference type="Gene3D" id="2.10.25.10">
    <property type="entry name" value="Laminin"/>
    <property type="match status" value="5"/>
</dbReference>
<keyword evidence="1" id="KW-0646">Protease inhibitor</keyword>
<keyword evidence="6" id="KW-1185">Reference proteome</keyword>
<dbReference type="InterPro" id="IPR002919">
    <property type="entry name" value="TIL_dom"/>
</dbReference>
<dbReference type="CDD" id="cd19941">
    <property type="entry name" value="TIL"/>
    <property type="match status" value="5"/>
</dbReference>
<organism evidence="5 6">
    <name type="scientific">Parnassius mnemosyne</name>
    <name type="common">clouded apollo</name>
    <dbReference type="NCBI Taxonomy" id="213953"/>
    <lineage>
        <taxon>Eukaryota</taxon>
        <taxon>Metazoa</taxon>
        <taxon>Ecdysozoa</taxon>
        <taxon>Arthropoda</taxon>
        <taxon>Hexapoda</taxon>
        <taxon>Insecta</taxon>
        <taxon>Pterygota</taxon>
        <taxon>Neoptera</taxon>
        <taxon>Endopterygota</taxon>
        <taxon>Lepidoptera</taxon>
        <taxon>Glossata</taxon>
        <taxon>Ditrysia</taxon>
        <taxon>Papilionoidea</taxon>
        <taxon>Papilionidae</taxon>
        <taxon>Parnassiinae</taxon>
        <taxon>Parnassini</taxon>
        <taxon>Parnassius</taxon>
        <taxon>Driopa</taxon>
    </lineage>
</organism>
<dbReference type="PANTHER" id="PTHR23259">
    <property type="entry name" value="RIDDLE"/>
    <property type="match status" value="1"/>
</dbReference>
<evidence type="ECO:0000313" key="6">
    <source>
        <dbReference type="Proteomes" id="UP001314205"/>
    </source>
</evidence>
<feature type="domain" description="TIL" evidence="4">
    <location>
        <begin position="26"/>
        <end position="79"/>
    </location>
</feature>
<dbReference type="Proteomes" id="UP001314205">
    <property type="component" value="Unassembled WGS sequence"/>
</dbReference>
<dbReference type="GO" id="GO:0030414">
    <property type="term" value="F:peptidase inhibitor activity"/>
    <property type="evidence" value="ECO:0007669"/>
    <property type="project" value="UniProtKB-KW"/>
</dbReference>
<feature type="domain" description="TIL" evidence="4">
    <location>
        <begin position="86"/>
        <end position="138"/>
    </location>
</feature>